<evidence type="ECO:0000313" key="3">
    <source>
        <dbReference type="EMBL" id="SDG22468.1"/>
    </source>
</evidence>
<feature type="domain" description="AMP-dependent synthetase/ligase" evidence="2">
    <location>
        <begin position="155"/>
        <end position="421"/>
    </location>
</feature>
<evidence type="ECO:0000313" key="4">
    <source>
        <dbReference type="Proteomes" id="UP000198923"/>
    </source>
</evidence>
<sequence length="575" mass="60691">MSASGPQSLPAAFHAAATGAGPRAGVRFLGFGAPDVVISYRRFLHMSAWLGRRVPRDPDGRPRTLIIIANDPMPTLLAFFAALWAGDRPVVLPGLKAAGGPGPLVDRVRQVAARFPGRCVLAVEEALLALDLDLPDAPVLPLPAAPDAYGALAEAPPPGDAGGGDVAFYQMTSASTGDAKVVAISHANACANLTALRSALGAGRDDRMATWLPLYHDMGLVGTVLLSFFHGWPLSLMKPSEFVMRPFRWLDAISRFRCTITAAPNFGYDYSARMVAERDLAGCDLSSLRSAVIGAEPIRFATVQGFHDRFGKYGLRDDALTCSYGMAESTLATTMAAPGSVPRYALVDPASTSPGSPVRLLGEGRAGPGAPAPERGVAVFSCGGPLSGIGMRLVSDGSAVHGEGVLGEVELHGPSVCLGYLDGATGEPAPFEEGRYRTGDLGFVHRGELFILERTKNVIIRNGQNYLASLLEDRVAAVLGHPAHETLVFERDIHDPTGAVAVLVENHRGEAGVSAEQAAALRALEVPLDELLFARKRVIPRTTSGKKRYQETRRLLSQQAMPLSGVIELGAAGES</sequence>
<dbReference type="InterPro" id="IPR045851">
    <property type="entry name" value="AMP-bd_C_sf"/>
</dbReference>
<dbReference type="Pfam" id="PF00501">
    <property type="entry name" value="AMP-binding"/>
    <property type="match status" value="1"/>
</dbReference>
<dbReference type="GO" id="GO:0006633">
    <property type="term" value="P:fatty acid biosynthetic process"/>
    <property type="evidence" value="ECO:0007669"/>
    <property type="project" value="TreeGrafter"/>
</dbReference>
<dbReference type="EMBL" id="FNCN01000002">
    <property type="protein sequence ID" value="SDG22468.1"/>
    <property type="molecule type" value="Genomic_DNA"/>
</dbReference>
<dbReference type="OrthoDB" id="3671040at2"/>
<keyword evidence="3" id="KW-0436">Ligase</keyword>
<dbReference type="InterPro" id="IPR000873">
    <property type="entry name" value="AMP-dep_synth/lig_dom"/>
</dbReference>
<organism evidence="3 4">
    <name type="scientific">Sinosporangium album</name>
    <dbReference type="NCBI Taxonomy" id="504805"/>
    <lineage>
        <taxon>Bacteria</taxon>
        <taxon>Bacillati</taxon>
        <taxon>Actinomycetota</taxon>
        <taxon>Actinomycetes</taxon>
        <taxon>Streptosporangiales</taxon>
        <taxon>Streptosporangiaceae</taxon>
        <taxon>Sinosporangium</taxon>
    </lineage>
</organism>
<keyword evidence="4" id="KW-1185">Reference proteome</keyword>
<comment type="similarity">
    <text evidence="1">Belongs to the ATP-dependent AMP-binding enzyme family.</text>
</comment>
<dbReference type="GO" id="GO:0070566">
    <property type="term" value="F:adenylyltransferase activity"/>
    <property type="evidence" value="ECO:0007669"/>
    <property type="project" value="TreeGrafter"/>
</dbReference>
<dbReference type="GO" id="GO:0005886">
    <property type="term" value="C:plasma membrane"/>
    <property type="evidence" value="ECO:0007669"/>
    <property type="project" value="TreeGrafter"/>
</dbReference>
<reference evidence="3 4" key="1">
    <citation type="submission" date="2016-10" db="EMBL/GenBank/DDBJ databases">
        <authorList>
            <person name="de Groot N.N."/>
        </authorList>
    </citation>
    <scope>NUCLEOTIDE SEQUENCE [LARGE SCALE GENOMIC DNA]</scope>
    <source>
        <strain evidence="3 4">CPCC 201354</strain>
    </source>
</reference>
<dbReference type="Gene3D" id="3.40.50.12780">
    <property type="entry name" value="N-terminal domain of ligase-like"/>
    <property type="match status" value="1"/>
</dbReference>
<proteinExistence type="inferred from homology"/>
<name>A0A1G7SHK6_9ACTN</name>
<dbReference type="RefSeq" id="WP_093168040.1">
    <property type="nucleotide sequence ID" value="NZ_FNCN01000002.1"/>
</dbReference>
<dbReference type="Gene3D" id="3.30.300.30">
    <property type="match status" value="1"/>
</dbReference>
<dbReference type="STRING" id="504805.SAMN05421505_102310"/>
<protein>
    <submittedName>
        <fullName evidence="3">Acyl-CoA synthetase (AMP-forming)/AMP-acid ligase II</fullName>
    </submittedName>
</protein>
<accession>A0A1G7SHK6</accession>
<gene>
    <name evidence="3" type="ORF">SAMN05421505_102310</name>
</gene>
<dbReference type="Proteomes" id="UP000198923">
    <property type="component" value="Unassembled WGS sequence"/>
</dbReference>
<dbReference type="PANTHER" id="PTHR22754">
    <property type="entry name" value="DISCO-INTERACTING PROTEIN 2 DIP2 -RELATED"/>
    <property type="match status" value="1"/>
</dbReference>
<dbReference type="GO" id="GO:0016874">
    <property type="term" value="F:ligase activity"/>
    <property type="evidence" value="ECO:0007669"/>
    <property type="project" value="UniProtKB-KW"/>
</dbReference>
<evidence type="ECO:0000256" key="1">
    <source>
        <dbReference type="ARBA" id="ARBA00006432"/>
    </source>
</evidence>
<dbReference type="AlphaFoldDB" id="A0A1G7SHK6"/>
<dbReference type="PANTHER" id="PTHR22754:SF32">
    <property type="entry name" value="DISCO-INTERACTING PROTEIN 2"/>
    <property type="match status" value="1"/>
</dbReference>
<dbReference type="InterPro" id="IPR042099">
    <property type="entry name" value="ANL_N_sf"/>
</dbReference>
<dbReference type="SUPFAM" id="SSF56801">
    <property type="entry name" value="Acetyl-CoA synthetase-like"/>
    <property type="match status" value="1"/>
</dbReference>
<evidence type="ECO:0000259" key="2">
    <source>
        <dbReference type="Pfam" id="PF00501"/>
    </source>
</evidence>